<dbReference type="OrthoDB" id="286814at2759"/>
<proteinExistence type="predicted"/>
<dbReference type="PANTHER" id="PTHR15615">
    <property type="match status" value="1"/>
</dbReference>
<dbReference type="Proteomes" id="UP000298327">
    <property type="component" value="Unassembled WGS sequence"/>
</dbReference>
<dbReference type="GO" id="GO:0000307">
    <property type="term" value="C:cyclin-dependent protein kinase holoenzyme complex"/>
    <property type="evidence" value="ECO:0007669"/>
    <property type="project" value="TreeGrafter"/>
</dbReference>
<dbReference type="Gene3D" id="1.10.472.10">
    <property type="entry name" value="Cyclin-like"/>
    <property type="match status" value="1"/>
</dbReference>
<dbReference type="STRING" id="205917.A0A4Y9ZB91"/>
<keyword evidence="3" id="KW-1185">Reference proteome</keyword>
<dbReference type="InterPro" id="IPR013922">
    <property type="entry name" value="Cyclin_PHO80-like"/>
</dbReference>
<evidence type="ECO:0000313" key="3">
    <source>
        <dbReference type="Proteomes" id="UP000298327"/>
    </source>
</evidence>
<protein>
    <recommendedName>
        <fullName evidence="4">Cyclin N-terminal domain-containing protein</fullName>
    </recommendedName>
</protein>
<dbReference type="GO" id="GO:0019901">
    <property type="term" value="F:protein kinase binding"/>
    <property type="evidence" value="ECO:0007669"/>
    <property type="project" value="InterPro"/>
</dbReference>
<evidence type="ECO:0000313" key="2">
    <source>
        <dbReference type="EMBL" id="TFY72106.1"/>
    </source>
</evidence>
<comment type="caution">
    <text evidence="2">The sequence shown here is derived from an EMBL/GenBank/DDBJ whole genome shotgun (WGS) entry which is preliminary data.</text>
</comment>
<dbReference type="CDD" id="cd20557">
    <property type="entry name" value="CYCLIN_ScPCL1-like"/>
    <property type="match status" value="1"/>
</dbReference>
<dbReference type="GO" id="GO:0016538">
    <property type="term" value="F:cyclin-dependent protein serine/threonine kinase regulator activity"/>
    <property type="evidence" value="ECO:0007669"/>
    <property type="project" value="TreeGrafter"/>
</dbReference>
<gene>
    <name evidence="2" type="ORF">EVG20_g905</name>
</gene>
<dbReference type="EMBL" id="SEOQ01000025">
    <property type="protein sequence ID" value="TFY72106.1"/>
    <property type="molecule type" value="Genomic_DNA"/>
</dbReference>
<accession>A0A4Y9ZB91</accession>
<evidence type="ECO:0008006" key="4">
    <source>
        <dbReference type="Google" id="ProtNLM"/>
    </source>
</evidence>
<dbReference type="GO" id="GO:0005634">
    <property type="term" value="C:nucleus"/>
    <property type="evidence" value="ECO:0007669"/>
    <property type="project" value="TreeGrafter"/>
</dbReference>
<name>A0A4Y9ZB91_9AGAM</name>
<dbReference type="AlphaFoldDB" id="A0A4Y9ZB91"/>
<evidence type="ECO:0000256" key="1">
    <source>
        <dbReference type="SAM" id="MobiDB-lite"/>
    </source>
</evidence>
<feature type="region of interest" description="Disordered" evidence="1">
    <location>
        <begin position="1"/>
        <end position="30"/>
    </location>
</feature>
<sequence>MPVPVLTQAKGPAHPVIKHRCHPGDQGHPPSVFHNLTHSLPLPPPGPPPSFGTREEWISSLPSWRRNKPRRIWEEDDTNLPPPRVFHRGLTDADNASVIKGERAQACIPPALTLKSQSDRYLYQPSASQACEEDVDDEMSSTSIDYEIESQWSGNSPDVQEGGGIGNQVLQNPILSHLSAGGVELNNFSEDQQMYERGAFTPIFEEFSPELAAGDGDPASSPIGPLTPFGDFVDRAVETALTRSNIGATSFQTFDPASDVIPCHRSNAGLAPYIQYHPWRQPAPVDLVPASEPVAAPSATTTYKRIADPLADWMASYVWKACTTGMSLPPAYVQSRGSWAQTQPPFPPPQLASSIRSLLMSTLLQPSAIFLAMWYLIRLPIFGGPLGFGPECVKEIRFRAELLGSDEWHHARQETLETQVPFRLVVLGCMLANKWLDDHTFSNKTWHTISNVPVQSLNRLENLALDIFAHDLSIPATTWSQWLNHIMLYHLSQSSSHPQPISRPTSNPHSIVRRTIEELIDVSAVSNATEICDDRSCLRLPPTPIFLGLEDRKRERSGCSSAEAVSDGLEIDLDEDGPLREEYIPRRRISRTGSLRDVIREGALPQFHEEKEQEWERALAPERALPPPAKWSPEADEPILRDAGRGQVQYMAVRPSIMPPPAPLLAPVQSHRVAMPQGFPAWSTMTDHQADVKYQLPPPYTLLSYGDYNHHNVGPTHSRSASLSHGHHAVLQPPSHVRSHSQSQFEHACSDLRFTAQKASQSIYSDLHWPSSGHQGYGSAIGRQFAHYPGMQQSSAWLRA</sequence>
<organism evidence="2 3">
    <name type="scientific">Dentipellis fragilis</name>
    <dbReference type="NCBI Taxonomy" id="205917"/>
    <lineage>
        <taxon>Eukaryota</taxon>
        <taxon>Fungi</taxon>
        <taxon>Dikarya</taxon>
        <taxon>Basidiomycota</taxon>
        <taxon>Agaricomycotina</taxon>
        <taxon>Agaricomycetes</taxon>
        <taxon>Russulales</taxon>
        <taxon>Hericiaceae</taxon>
        <taxon>Dentipellis</taxon>
    </lineage>
</organism>
<reference evidence="2 3" key="1">
    <citation type="submission" date="2019-02" db="EMBL/GenBank/DDBJ databases">
        <title>Genome sequencing of the rare red list fungi Dentipellis fragilis.</title>
        <authorList>
            <person name="Buettner E."/>
            <person name="Kellner H."/>
        </authorList>
    </citation>
    <scope>NUCLEOTIDE SEQUENCE [LARGE SCALE GENOMIC DNA]</scope>
    <source>
        <strain evidence="2 3">DSM 105465</strain>
    </source>
</reference>
<dbReference type="PANTHER" id="PTHR15615:SF27">
    <property type="entry name" value="PHO85 CYCLIN CLG1"/>
    <property type="match status" value="1"/>
</dbReference>